<protein>
    <submittedName>
        <fullName evidence="2">Uncharacterized protein</fullName>
    </submittedName>
</protein>
<keyword evidence="1" id="KW-1133">Transmembrane helix</keyword>
<proteinExistence type="predicted"/>
<sequence>MDNETSLSNDGQNTDGGAAYDVVFIFIIIWLFVCYQSFCWKKGTIRRLTFQKNTRRIKKYKKKTSFVRQLFKHSSVNIIFYVLFTEKNVENTILMALKIIPSTTAQILGNQLIQYFFF</sequence>
<evidence type="ECO:0000313" key="2">
    <source>
        <dbReference type="EMBL" id="KAK8881211.1"/>
    </source>
</evidence>
<keyword evidence="1" id="KW-0812">Transmembrane</keyword>
<accession>A0ABR2JS13</accession>
<comment type="caution">
    <text evidence="2">The sequence shown here is derived from an EMBL/GenBank/DDBJ whole genome shotgun (WGS) entry which is preliminary data.</text>
</comment>
<organism evidence="2 3">
    <name type="scientific">Tritrichomonas musculus</name>
    <dbReference type="NCBI Taxonomy" id="1915356"/>
    <lineage>
        <taxon>Eukaryota</taxon>
        <taxon>Metamonada</taxon>
        <taxon>Parabasalia</taxon>
        <taxon>Tritrichomonadida</taxon>
        <taxon>Tritrichomonadidae</taxon>
        <taxon>Tritrichomonas</taxon>
    </lineage>
</organism>
<evidence type="ECO:0000256" key="1">
    <source>
        <dbReference type="SAM" id="Phobius"/>
    </source>
</evidence>
<keyword evidence="1" id="KW-0472">Membrane</keyword>
<reference evidence="2 3" key="1">
    <citation type="submission" date="2024-04" db="EMBL/GenBank/DDBJ databases">
        <title>Tritrichomonas musculus Genome.</title>
        <authorList>
            <person name="Alves-Ferreira E."/>
            <person name="Grigg M."/>
            <person name="Lorenzi H."/>
            <person name="Galac M."/>
        </authorList>
    </citation>
    <scope>NUCLEOTIDE SEQUENCE [LARGE SCALE GENOMIC DNA]</scope>
    <source>
        <strain evidence="2 3">EAF2021</strain>
    </source>
</reference>
<evidence type="ECO:0000313" key="3">
    <source>
        <dbReference type="Proteomes" id="UP001470230"/>
    </source>
</evidence>
<keyword evidence="3" id="KW-1185">Reference proteome</keyword>
<dbReference type="EMBL" id="JAPFFF010000010">
    <property type="protein sequence ID" value="KAK8881211.1"/>
    <property type="molecule type" value="Genomic_DNA"/>
</dbReference>
<gene>
    <name evidence="2" type="ORF">M9Y10_003944</name>
</gene>
<dbReference type="Proteomes" id="UP001470230">
    <property type="component" value="Unassembled WGS sequence"/>
</dbReference>
<name>A0ABR2JS13_9EUKA</name>
<feature type="transmembrane region" description="Helical" evidence="1">
    <location>
        <begin position="18"/>
        <end position="38"/>
    </location>
</feature>